<name>A0A6A4QGE7_LUPAL</name>
<dbReference type="AlphaFoldDB" id="A0A6A4QGE7"/>
<sequence>MASLFAAQLEPYWCRVSRLYQPLLNVNDEQKKRPKLKPTERFIFYTKVLSRTIDSNSHARLTTLLYCSQDIGCKSFFQKEGMGFLHSHLSHPNLPSKLREEIVQEVIHKVRQMFEFDDNFGYDYGCGVEELSDSRSLEYCLVLEIVVHTHEDVNN</sequence>
<protein>
    <submittedName>
        <fullName evidence="1">Uncharacterized protein</fullName>
    </submittedName>
</protein>
<keyword evidence="2" id="KW-1185">Reference proteome</keyword>
<comment type="caution">
    <text evidence="1">The sequence shown here is derived from an EMBL/GenBank/DDBJ whole genome shotgun (WGS) entry which is preliminary data.</text>
</comment>
<organism evidence="1 2">
    <name type="scientific">Lupinus albus</name>
    <name type="common">White lupine</name>
    <name type="synonym">Lupinus termis</name>
    <dbReference type="NCBI Taxonomy" id="3870"/>
    <lineage>
        <taxon>Eukaryota</taxon>
        <taxon>Viridiplantae</taxon>
        <taxon>Streptophyta</taxon>
        <taxon>Embryophyta</taxon>
        <taxon>Tracheophyta</taxon>
        <taxon>Spermatophyta</taxon>
        <taxon>Magnoliopsida</taxon>
        <taxon>eudicotyledons</taxon>
        <taxon>Gunneridae</taxon>
        <taxon>Pentapetalae</taxon>
        <taxon>rosids</taxon>
        <taxon>fabids</taxon>
        <taxon>Fabales</taxon>
        <taxon>Fabaceae</taxon>
        <taxon>Papilionoideae</taxon>
        <taxon>50 kb inversion clade</taxon>
        <taxon>genistoids sensu lato</taxon>
        <taxon>core genistoids</taxon>
        <taxon>Genisteae</taxon>
        <taxon>Lupinus</taxon>
    </lineage>
</organism>
<evidence type="ECO:0000313" key="1">
    <source>
        <dbReference type="EMBL" id="KAE9613465.1"/>
    </source>
</evidence>
<dbReference type="Proteomes" id="UP000447434">
    <property type="component" value="Chromosome 5"/>
</dbReference>
<evidence type="ECO:0000313" key="2">
    <source>
        <dbReference type="Proteomes" id="UP000447434"/>
    </source>
</evidence>
<accession>A0A6A4QGE7</accession>
<gene>
    <name evidence="1" type="ORF">Lalb_Chr05g0217721</name>
</gene>
<dbReference type="OrthoDB" id="1437702at2759"/>
<proteinExistence type="predicted"/>
<dbReference type="EMBL" id="WOCE01000005">
    <property type="protein sequence ID" value="KAE9613465.1"/>
    <property type="molecule type" value="Genomic_DNA"/>
</dbReference>
<reference evidence="2" key="1">
    <citation type="journal article" date="2020" name="Nat. Commun.">
        <title>Genome sequence of the cluster root forming white lupin.</title>
        <authorList>
            <person name="Hufnagel B."/>
            <person name="Marques A."/>
            <person name="Soriano A."/>
            <person name="Marques L."/>
            <person name="Divol F."/>
            <person name="Doumas P."/>
            <person name="Sallet E."/>
            <person name="Mancinotti D."/>
            <person name="Carrere S."/>
            <person name="Marande W."/>
            <person name="Arribat S."/>
            <person name="Keller J."/>
            <person name="Huneau C."/>
            <person name="Blein T."/>
            <person name="Aime D."/>
            <person name="Laguerre M."/>
            <person name="Taylor J."/>
            <person name="Schubert V."/>
            <person name="Nelson M."/>
            <person name="Geu-Flores F."/>
            <person name="Crespi M."/>
            <person name="Gallardo-Guerrero K."/>
            <person name="Delaux P.-M."/>
            <person name="Salse J."/>
            <person name="Berges H."/>
            <person name="Guyot R."/>
            <person name="Gouzy J."/>
            <person name="Peret B."/>
        </authorList>
    </citation>
    <scope>NUCLEOTIDE SEQUENCE [LARGE SCALE GENOMIC DNA]</scope>
    <source>
        <strain evidence="2">cv. Amiga</strain>
    </source>
</reference>